<evidence type="ECO:0000313" key="3">
    <source>
        <dbReference type="Proteomes" id="UP000596742"/>
    </source>
</evidence>
<accession>A0A8B6BK04</accession>
<feature type="region of interest" description="Disordered" evidence="1">
    <location>
        <begin position="36"/>
        <end position="68"/>
    </location>
</feature>
<dbReference type="AlphaFoldDB" id="A0A8B6BK04"/>
<gene>
    <name evidence="2" type="ORF">MGAL_10B015743</name>
</gene>
<dbReference type="OrthoDB" id="5955457at2759"/>
<evidence type="ECO:0000313" key="2">
    <source>
        <dbReference type="EMBL" id="VDH91440.1"/>
    </source>
</evidence>
<evidence type="ECO:0000256" key="1">
    <source>
        <dbReference type="SAM" id="MobiDB-lite"/>
    </source>
</evidence>
<reference evidence="2" key="1">
    <citation type="submission" date="2018-11" db="EMBL/GenBank/DDBJ databases">
        <authorList>
            <person name="Alioto T."/>
            <person name="Alioto T."/>
        </authorList>
    </citation>
    <scope>NUCLEOTIDE SEQUENCE</scope>
</reference>
<sequence length="122" mass="14010">MDDNSYASDLSLSFQRPSFESIEEVDRPIVAEDDIQPYQFEPKLSDGNSDDGKDNASLDGDDDMEQRLGNTNWRNRYTAYRQLARRCWGYLGKSVRVHLPACATLEIMKTFPSNQYKGFEEA</sequence>
<name>A0A8B6BK04_MYTGA</name>
<proteinExistence type="predicted"/>
<comment type="caution">
    <text evidence="2">The sequence shown here is derived from an EMBL/GenBank/DDBJ whole genome shotgun (WGS) entry which is preliminary data.</text>
</comment>
<keyword evidence="3" id="KW-1185">Reference proteome</keyword>
<protein>
    <submittedName>
        <fullName evidence="2">Uncharacterized protein</fullName>
    </submittedName>
</protein>
<dbReference type="Proteomes" id="UP000596742">
    <property type="component" value="Unassembled WGS sequence"/>
</dbReference>
<dbReference type="PANTHER" id="PTHR36981">
    <property type="entry name" value="ZGC:195170"/>
    <property type="match status" value="1"/>
</dbReference>
<organism evidence="2 3">
    <name type="scientific">Mytilus galloprovincialis</name>
    <name type="common">Mediterranean mussel</name>
    <dbReference type="NCBI Taxonomy" id="29158"/>
    <lineage>
        <taxon>Eukaryota</taxon>
        <taxon>Metazoa</taxon>
        <taxon>Spiralia</taxon>
        <taxon>Lophotrochozoa</taxon>
        <taxon>Mollusca</taxon>
        <taxon>Bivalvia</taxon>
        <taxon>Autobranchia</taxon>
        <taxon>Pteriomorphia</taxon>
        <taxon>Mytilida</taxon>
        <taxon>Mytiloidea</taxon>
        <taxon>Mytilidae</taxon>
        <taxon>Mytilinae</taxon>
        <taxon>Mytilus</taxon>
    </lineage>
</organism>
<dbReference type="EMBL" id="UYJE01000229">
    <property type="protein sequence ID" value="VDH91440.1"/>
    <property type="molecule type" value="Genomic_DNA"/>
</dbReference>
<dbReference type="PANTHER" id="PTHR36981:SF1">
    <property type="entry name" value="P2X PURINORECEPTOR 7 INTRACELLULAR DOMAIN-CONTAINING PROTEIN"/>
    <property type="match status" value="1"/>
</dbReference>